<dbReference type="EMBL" id="FNOI01000001">
    <property type="protein sequence ID" value="SDW34841.1"/>
    <property type="molecule type" value="Genomic_DNA"/>
</dbReference>
<dbReference type="OrthoDB" id="8718152at2"/>
<keyword evidence="2" id="KW-1185">Reference proteome</keyword>
<proteinExistence type="predicted"/>
<sequence length="264" mass="28722">MYSIVARLKNQPAVEDRDAYIVRAVALIAKLAKRLSAQNAHFADLGLILEDTQSYINAKVGSYAAGDDGIPPKVIEEFDRLSQSDRILLRDDPEMVAQMLQHSCAALQEQTGGDHLSLSVQSPKLLASAKISLSRGMTQSTGSLATTLPAEHEEDFWFDNLSMMKGLIREITNLYPVSWLSIGPTLYGTSPAPSLFEDREAFGWLGYTDQPVATTGEALAEVTSVEVGSILVLKPNFMTLHAADVDLCHKAEAHLVDLGVLPLK</sequence>
<name>A0A1H2ST48_9RHOB</name>
<evidence type="ECO:0000313" key="1">
    <source>
        <dbReference type="EMBL" id="SDW34841.1"/>
    </source>
</evidence>
<dbReference type="Proteomes" id="UP000199441">
    <property type="component" value="Unassembled WGS sequence"/>
</dbReference>
<accession>A0A1H2ST48</accession>
<protein>
    <recommendedName>
        <fullName evidence="3">Immunity protein 52</fullName>
    </recommendedName>
</protein>
<dbReference type="AlphaFoldDB" id="A0A1H2ST48"/>
<gene>
    <name evidence="1" type="ORF">SAMN04488001_0931</name>
</gene>
<evidence type="ECO:0000313" key="2">
    <source>
        <dbReference type="Proteomes" id="UP000199441"/>
    </source>
</evidence>
<evidence type="ECO:0008006" key="3">
    <source>
        <dbReference type="Google" id="ProtNLM"/>
    </source>
</evidence>
<dbReference type="STRING" id="670155.SAMN04488001_0931"/>
<reference evidence="2" key="1">
    <citation type="submission" date="2016-10" db="EMBL/GenBank/DDBJ databases">
        <authorList>
            <person name="Varghese N."/>
            <person name="Submissions S."/>
        </authorList>
    </citation>
    <scope>NUCLEOTIDE SEQUENCE [LARGE SCALE GENOMIC DNA]</scope>
    <source>
        <strain evidence="2">DSM 26922</strain>
    </source>
</reference>
<organism evidence="1 2">
    <name type="scientific">Litoreibacter albidus</name>
    <dbReference type="NCBI Taxonomy" id="670155"/>
    <lineage>
        <taxon>Bacteria</taxon>
        <taxon>Pseudomonadati</taxon>
        <taxon>Pseudomonadota</taxon>
        <taxon>Alphaproteobacteria</taxon>
        <taxon>Rhodobacterales</taxon>
        <taxon>Roseobacteraceae</taxon>
        <taxon>Litoreibacter</taxon>
    </lineage>
</organism>